<comment type="similarity">
    <text evidence="2 15">Belongs to the TRAFAC class myosin-kinesin ATPase superfamily. Myosin family.</text>
</comment>
<dbReference type="InterPro" id="IPR046349">
    <property type="entry name" value="C1-like_sf"/>
</dbReference>
<evidence type="ECO:0000256" key="16">
    <source>
        <dbReference type="SAM" id="Coils"/>
    </source>
</evidence>
<feature type="compositionally biased region" description="Basic residues" evidence="17">
    <location>
        <begin position="1065"/>
        <end position="1074"/>
    </location>
</feature>
<feature type="domain" description="Ras-associating" evidence="19">
    <location>
        <begin position="10"/>
        <end position="109"/>
    </location>
</feature>
<dbReference type="Pfam" id="PF00620">
    <property type="entry name" value="RhoGAP"/>
    <property type="match status" value="1"/>
</dbReference>
<feature type="domain" description="Phorbol-ester/DAG-type" evidence="18">
    <location>
        <begin position="1511"/>
        <end position="1582"/>
    </location>
</feature>
<feature type="region of interest" description="Disordered" evidence="17">
    <location>
        <begin position="1600"/>
        <end position="1662"/>
    </location>
</feature>
<dbReference type="GO" id="GO:0005524">
    <property type="term" value="F:ATP binding"/>
    <property type="evidence" value="ECO:0007669"/>
    <property type="project" value="UniProtKB-UniRule"/>
</dbReference>
<dbReference type="InterPro" id="IPR000198">
    <property type="entry name" value="RhoGAP_dom"/>
</dbReference>
<dbReference type="CDD" id="cd01385">
    <property type="entry name" value="MYSc_Myo9"/>
    <property type="match status" value="1"/>
</dbReference>
<dbReference type="InterPro" id="IPR000159">
    <property type="entry name" value="RA_dom"/>
</dbReference>
<evidence type="ECO:0000256" key="11">
    <source>
        <dbReference type="ARBA" id="ARBA00023054"/>
    </source>
</evidence>
<dbReference type="InterPro" id="IPR002219">
    <property type="entry name" value="PKC_DAG/PE"/>
</dbReference>
<keyword evidence="6" id="KW-0677">Repeat</keyword>
<dbReference type="Gene3D" id="1.20.58.530">
    <property type="match status" value="2"/>
</dbReference>
<feature type="region of interest" description="Disordered" evidence="17">
    <location>
        <begin position="1261"/>
        <end position="1371"/>
    </location>
</feature>
<dbReference type="InterPro" id="IPR008936">
    <property type="entry name" value="Rho_GTPase_activation_prot"/>
</dbReference>
<dbReference type="PRINTS" id="PR00193">
    <property type="entry name" value="MYOSINHEAVY"/>
</dbReference>
<evidence type="ECO:0000256" key="5">
    <source>
        <dbReference type="ARBA" id="ARBA00022723"/>
    </source>
</evidence>
<keyword evidence="14 15" id="KW-0009">Actin-binding</keyword>
<dbReference type="InterPro" id="IPR029071">
    <property type="entry name" value="Ubiquitin-like_domsf"/>
</dbReference>
<dbReference type="PROSITE" id="PS00479">
    <property type="entry name" value="ZF_DAG_PE_1"/>
    <property type="match status" value="1"/>
</dbReference>
<dbReference type="InterPro" id="IPR036023">
    <property type="entry name" value="MYSc_Myo9"/>
</dbReference>
<keyword evidence="11 16" id="KW-0175">Coiled coil</keyword>
<feature type="compositionally biased region" description="Acidic residues" evidence="17">
    <location>
        <begin position="2163"/>
        <end position="2178"/>
    </location>
</feature>
<keyword evidence="8" id="KW-0863">Zinc-finger</keyword>
<dbReference type="GO" id="GO:0005884">
    <property type="term" value="C:actin filament"/>
    <property type="evidence" value="ECO:0007669"/>
    <property type="project" value="TreeGrafter"/>
</dbReference>
<feature type="compositionally biased region" description="Low complexity" evidence="17">
    <location>
        <begin position="1273"/>
        <end position="1299"/>
    </location>
</feature>
<dbReference type="FunFam" id="1.10.10.820:FF:000001">
    <property type="entry name" value="Myosin heavy chain"/>
    <property type="match status" value="1"/>
</dbReference>
<feature type="coiled-coil region" evidence="16">
    <location>
        <begin position="2126"/>
        <end position="2153"/>
    </location>
</feature>
<dbReference type="Gene3D" id="1.10.10.820">
    <property type="match status" value="1"/>
</dbReference>
<evidence type="ECO:0000256" key="6">
    <source>
        <dbReference type="ARBA" id="ARBA00022737"/>
    </source>
</evidence>
<keyword evidence="13 15" id="KW-0505">Motor protein</keyword>
<feature type="region of interest" description="Actin-binding" evidence="15">
    <location>
        <begin position="856"/>
        <end position="878"/>
    </location>
</feature>
<dbReference type="GO" id="GO:0048513">
    <property type="term" value="P:animal organ development"/>
    <property type="evidence" value="ECO:0007669"/>
    <property type="project" value="UniProtKB-ARBA"/>
</dbReference>
<organism evidence="22">
    <name type="scientific">Cacopsylla melanoneura</name>
    <dbReference type="NCBI Taxonomy" id="428564"/>
    <lineage>
        <taxon>Eukaryota</taxon>
        <taxon>Metazoa</taxon>
        <taxon>Ecdysozoa</taxon>
        <taxon>Arthropoda</taxon>
        <taxon>Hexapoda</taxon>
        <taxon>Insecta</taxon>
        <taxon>Pterygota</taxon>
        <taxon>Neoptera</taxon>
        <taxon>Paraneoptera</taxon>
        <taxon>Hemiptera</taxon>
        <taxon>Sternorrhyncha</taxon>
        <taxon>Psylloidea</taxon>
        <taxon>Psyllidae</taxon>
        <taxon>Psyllinae</taxon>
        <taxon>Cacopsylla</taxon>
    </lineage>
</organism>
<dbReference type="GO" id="GO:0009653">
    <property type="term" value="P:anatomical structure morphogenesis"/>
    <property type="evidence" value="ECO:0007669"/>
    <property type="project" value="UniProtKB-ARBA"/>
</dbReference>
<evidence type="ECO:0000256" key="7">
    <source>
        <dbReference type="ARBA" id="ARBA00022741"/>
    </source>
</evidence>
<comment type="subcellular location">
    <subcellularLocation>
        <location evidence="1">Cytoplasm</location>
    </subcellularLocation>
</comment>
<evidence type="ECO:0000259" key="20">
    <source>
        <dbReference type="PROSITE" id="PS50238"/>
    </source>
</evidence>
<feature type="compositionally biased region" description="Low complexity" evidence="17">
    <location>
        <begin position="1646"/>
        <end position="1661"/>
    </location>
</feature>
<evidence type="ECO:0000256" key="4">
    <source>
        <dbReference type="ARBA" id="ARBA00022490"/>
    </source>
</evidence>
<feature type="compositionally biased region" description="Polar residues" evidence="17">
    <location>
        <begin position="1318"/>
        <end position="1342"/>
    </location>
</feature>
<dbReference type="SUPFAM" id="SSF52540">
    <property type="entry name" value="P-loop containing nucleoside triphosphate hydrolases"/>
    <property type="match status" value="1"/>
</dbReference>
<keyword evidence="12 15" id="KW-0518">Myosin</keyword>
<evidence type="ECO:0000313" key="22">
    <source>
        <dbReference type="EMBL" id="CAG6787932.1"/>
    </source>
</evidence>
<dbReference type="SMART" id="SM00314">
    <property type="entry name" value="RA"/>
    <property type="match status" value="1"/>
</dbReference>
<feature type="compositionally biased region" description="Low complexity" evidence="17">
    <location>
        <begin position="2182"/>
        <end position="2193"/>
    </location>
</feature>
<dbReference type="Gene3D" id="1.20.5.190">
    <property type="match status" value="2"/>
</dbReference>
<dbReference type="GO" id="GO:0005096">
    <property type="term" value="F:GTPase activator activity"/>
    <property type="evidence" value="ECO:0007669"/>
    <property type="project" value="UniProtKB-KW"/>
</dbReference>
<dbReference type="PROSITE" id="PS50238">
    <property type="entry name" value="RHOGAP"/>
    <property type="match status" value="1"/>
</dbReference>
<dbReference type="GO" id="GO:0016459">
    <property type="term" value="C:myosin complex"/>
    <property type="evidence" value="ECO:0007669"/>
    <property type="project" value="UniProtKB-KW"/>
</dbReference>
<dbReference type="EMBL" id="HBUF01656880">
    <property type="protein sequence ID" value="CAG6787932.1"/>
    <property type="molecule type" value="Transcribed_RNA"/>
</dbReference>
<feature type="region of interest" description="Disordered" evidence="17">
    <location>
        <begin position="727"/>
        <end position="749"/>
    </location>
</feature>
<evidence type="ECO:0000256" key="3">
    <source>
        <dbReference type="ARBA" id="ARBA00022468"/>
    </source>
</evidence>
<dbReference type="SMART" id="SM00242">
    <property type="entry name" value="MYSc"/>
    <property type="match status" value="1"/>
</dbReference>
<keyword evidence="5" id="KW-0479">Metal-binding</keyword>
<dbReference type="Pfam" id="PF00130">
    <property type="entry name" value="C1_1"/>
    <property type="match status" value="1"/>
</dbReference>
<dbReference type="PROSITE" id="PS50096">
    <property type="entry name" value="IQ"/>
    <property type="match status" value="3"/>
</dbReference>
<feature type="domain" description="Rho-GAP" evidence="20">
    <location>
        <begin position="1902"/>
        <end position="2088"/>
    </location>
</feature>
<dbReference type="InterPro" id="IPR046987">
    <property type="entry name" value="Myo9"/>
</dbReference>
<dbReference type="GO" id="GO:0000146">
    <property type="term" value="F:microfilament motor activity"/>
    <property type="evidence" value="ECO:0007669"/>
    <property type="project" value="InterPro"/>
</dbReference>
<dbReference type="CDD" id="cd01779">
    <property type="entry name" value="RA_Myosin-IX"/>
    <property type="match status" value="1"/>
</dbReference>
<proteinExistence type="inferred from homology"/>
<feature type="compositionally biased region" description="Polar residues" evidence="17">
    <location>
        <begin position="1456"/>
        <end position="1469"/>
    </location>
</feature>
<evidence type="ECO:0000259" key="18">
    <source>
        <dbReference type="PROSITE" id="PS50081"/>
    </source>
</evidence>
<dbReference type="FunFam" id="3.40.850.10:FF:000008">
    <property type="entry name" value="Putative unconventional myosin-IXa"/>
    <property type="match status" value="1"/>
</dbReference>
<reference evidence="22" key="1">
    <citation type="submission" date="2021-05" db="EMBL/GenBank/DDBJ databases">
        <authorList>
            <person name="Alioto T."/>
            <person name="Alioto T."/>
            <person name="Gomez Garrido J."/>
        </authorList>
    </citation>
    <scope>NUCLEOTIDE SEQUENCE</scope>
</reference>
<feature type="region of interest" description="Disordered" evidence="17">
    <location>
        <begin position="1431"/>
        <end position="1504"/>
    </location>
</feature>
<evidence type="ECO:0000256" key="15">
    <source>
        <dbReference type="PROSITE-ProRule" id="PRU00782"/>
    </source>
</evidence>
<evidence type="ECO:0000256" key="17">
    <source>
        <dbReference type="SAM" id="MobiDB-lite"/>
    </source>
</evidence>
<name>A0A8D9FFA4_9HEMI</name>
<dbReference type="Pfam" id="PF00612">
    <property type="entry name" value="IQ"/>
    <property type="match status" value="4"/>
</dbReference>
<feature type="domain" description="Myosin motor" evidence="21">
    <location>
        <begin position="138"/>
        <end position="974"/>
    </location>
</feature>
<keyword evidence="4" id="KW-0963">Cytoplasm</keyword>
<dbReference type="PROSITE" id="PS50081">
    <property type="entry name" value="ZF_DAG_PE_2"/>
    <property type="match status" value="2"/>
</dbReference>
<evidence type="ECO:0000256" key="9">
    <source>
        <dbReference type="ARBA" id="ARBA00022833"/>
    </source>
</evidence>
<feature type="region of interest" description="Disordered" evidence="17">
    <location>
        <begin position="2156"/>
        <end position="2229"/>
    </location>
</feature>
<evidence type="ECO:0000256" key="14">
    <source>
        <dbReference type="ARBA" id="ARBA00023203"/>
    </source>
</evidence>
<dbReference type="PANTHER" id="PTHR46184:SF5">
    <property type="entry name" value="UNCONVENTIONAL MYOSIN-IXA-LIKE"/>
    <property type="match status" value="1"/>
</dbReference>
<evidence type="ECO:0000256" key="1">
    <source>
        <dbReference type="ARBA" id="ARBA00004496"/>
    </source>
</evidence>
<evidence type="ECO:0000259" key="21">
    <source>
        <dbReference type="PROSITE" id="PS51456"/>
    </source>
</evidence>
<dbReference type="SMART" id="SM00109">
    <property type="entry name" value="C1"/>
    <property type="match status" value="2"/>
</dbReference>
<dbReference type="PROSITE" id="PS51456">
    <property type="entry name" value="MYOSIN_MOTOR"/>
    <property type="match status" value="1"/>
</dbReference>
<feature type="region of interest" description="Disordered" evidence="17">
    <location>
        <begin position="1794"/>
        <end position="1822"/>
    </location>
</feature>
<protein>
    <submittedName>
        <fullName evidence="22">Unconventional myosin-IXa</fullName>
    </submittedName>
</protein>
<dbReference type="GO" id="GO:0008270">
    <property type="term" value="F:zinc ion binding"/>
    <property type="evidence" value="ECO:0007669"/>
    <property type="project" value="UniProtKB-KW"/>
</dbReference>
<keyword evidence="3" id="KW-0343">GTPase activation</keyword>
<keyword evidence="7 15" id="KW-0547">Nucleotide-binding</keyword>
<feature type="compositionally biased region" description="Basic residues" evidence="17">
    <location>
        <begin position="1804"/>
        <end position="1822"/>
    </location>
</feature>
<feature type="compositionally biased region" description="Low complexity" evidence="17">
    <location>
        <begin position="1107"/>
        <end position="1120"/>
    </location>
</feature>
<sequence>MTNVLPTETGRFVVQVYVGALSQHYEALSVEASKQTSAEEIVQCIVERLQLGNTVNYELAEVVGDECGQECKERRLGAQECPVACMLLWPKDNDSTDDRYRFYLREKLNDNIWADGFNIDPELIRDYFYRFLYQPQDREYPDLCQLPDLNETTLLENLRARFNAGHIYTYVGSILIAVNPFKFHPIYNPKYVKLYQNRRIGPDLPPHIFAIADSAYQRMLRSKRNQCIVISGESGSGKTESTNFLLHHLTALSQKGSHGSGVEQTILSAGPVLEAFGNAKTAHNNNSSRFGKFIQVNYKENGMVHGAVVQKYLLEKSRICSQGRGERNYHVFYYLLAGASDQDRHALHLKKIESYHYLNRSGPYTLDNVDEKYEFSRLQQSMEMVGFTHEKQRRLFAVLSAVLLLGNVEFVPRKSAYHHDESVTVRNTEVVALISELLRVKKETLLAALTAKHARASDETLVINYRLPEAIAARDAMAKCLYSALFDWIVMQVNHALLSKKDTLRAHQGNSIGVLDIFGFEDFGLSNSFEQLCINYANEHLQHYFNQHVFQYEQEEYNKEGIRWRHIEFSDNTLCLQLVEGKPDGLLCVLDDQANFPGASNETLLQKFNTVHRDNPFYEIPQRRENAFIVKHYAGKVKYQVAEMREKNLDLMRGEIVGVLKNSSLAFVRELVGADPVAVFRWAIVRALFRALFAFQEAGRRHRSDKDSSSNPVSQWCKTYAQKDNYNRIYSSKTPPSSKTSPSSVGVSAPITPLRSQAQIVLPVDVKADIKRRMRALSDKYAHAQDPQEARVFERATQIVKKNKSFRPREKGPKGLKNLQSVKTLAGRISVGSVGGGGTGKRKQPLTVTAQFQQSLHCLMTTLNQANPFFIRCIKSNTMKIPNNFDTDTVQRQLRYTGMLETVRIRQAGYNVRLSYEEFIQLYRILLPQGLHSAPSDVREFLLTLNLNRDNYQIGTSKIFLRESEKLRLDFRLHQQIMASIVTIQKGVRAYIERKRFCRLKEAAITVQRWWRAILAQRCSRARVAASTIQRVWRSYRARAWVRSLRDNLIQFQAHARGYLLRRDMKNRHRKSSKSRQEYDADGAEIVAPSVDKTNEVISDNTRSEGSPSSQSIQSSTSTIDSHDTIIEVYRQNSLDSIDRTPDLPTRRQPRREVSTDTDADDLEEKLALDMCADEQLTQDLLEDLCIDNEEEQDDNYYKITVGDPQTVLNLSSINQSSSSTLSQQDPEPDITATSLTAKTEFERTAISNFEARKFTYQKAIRRTFPRTNPEKPMSSSPLSMMDSFPLTDSNSDLGSDLDSAGEETSSSAVWQRRRIVSTPSSTSIQDTTNSIVPDHSVTTRSSEPREQPASPGSNGREPSPGAPADPTFSTTKKNVTVARGGVPLSSQRPQAPVRIARKQREYTRTEERTIVYPGDNSCDNRMMGANRTSLTDNPPLILPGSSEAQHPGLKRRNSDTSMSSSAGATTLRQAGPGGTEKKPVRISVSSDYGGHHSVDTGGVTSPGPMITVAGHTFHEVPLSGGSGGQGVTNSSSSSNRCMHCEKSLDLKTSGKTSRVAQQCAYCNGCFHTRCIHYGRFIIQPCSRTLLGASHHSTSILNSTISSTPSTSGGATALPNSKGKSRKTNLRSTSAPRHLHPYEKSMTTGSISKPSSSSPPVSVESGKFNLTGTSEFTDSTDKIISDAKELQLMHDFITQKIYNMEKNEHEHGVSPSHVDRVFKTSLREFKDNLVATYSVAVNQNQTDKLNIKYKDLIVNFLQVMQTVSNQENPTGRDFPVTMGVNAFRGFMNEFMNSRSGQLDEKPRGGKSTKRSAKERKKDKKASRKMDDRIVFLRHVLESKIINIPTACEICNSLFKWPIEKMLVCQNCRLTCHRKCYTRILGECGLARVPSGSCSHGHRVFGVPLSQIRSTDGKIPRLVDILITTIEVRGLYTEGIYRKSGIHSKQQELKVKIDEGKLPDLELDDYSVHILANLLKLFLREMPEPLLTFEYYEEFLRAAELTEDRVSTLFSILKTLPKPNFDLMERLIFHLARVAYHEEANRMNPTSLAIVFAPCIFRQRHFPAQDALSDISRQNLCIELIIGEQLKKLTVTLKDIDLLDTAKHTANMRLDSIRSSKSFPEDLLLATQKVSEEENILEQHLEEINKEKDHLTCRLPSLTRTNSDDDLLSTDDGSLDEIDAVPSSSEQSSLSSYSTKPARIIAHADQVKKHPPPKKGSNQPPSDSEDPIMV</sequence>
<dbReference type="Gene3D" id="1.10.555.10">
    <property type="entry name" value="Rho GTPase activation protein"/>
    <property type="match status" value="1"/>
</dbReference>
<accession>A0A8D9FFA4</accession>
<dbReference type="PROSITE" id="PS50200">
    <property type="entry name" value="RA"/>
    <property type="match status" value="1"/>
</dbReference>
<dbReference type="SUPFAM" id="SSF54236">
    <property type="entry name" value="Ubiquitin-like"/>
    <property type="match status" value="1"/>
</dbReference>
<feature type="compositionally biased region" description="Polar residues" evidence="17">
    <location>
        <begin position="1096"/>
        <end position="1106"/>
    </location>
</feature>
<dbReference type="GO" id="GO:0035556">
    <property type="term" value="P:intracellular signal transduction"/>
    <property type="evidence" value="ECO:0007669"/>
    <property type="project" value="InterPro"/>
</dbReference>
<evidence type="ECO:0000256" key="13">
    <source>
        <dbReference type="ARBA" id="ARBA00023175"/>
    </source>
</evidence>
<feature type="domain" description="Phorbol-ester/DAG-type" evidence="18">
    <location>
        <begin position="1833"/>
        <end position="1883"/>
    </location>
</feature>
<evidence type="ECO:0000256" key="12">
    <source>
        <dbReference type="ARBA" id="ARBA00023123"/>
    </source>
</evidence>
<keyword evidence="9" id="KW-0862">Zinc</keyword>
<dbReference type="InterPro" id="IPR000048">
    <property type="entry name" value="IQ_motif_EF-hand-BS"/>
</dbReference>
<dbReference type="SUPFAM" id="SSF48350">
    <property type="entry name" value="GTPase activation domain, GAP"/>
    <property type="match status" value="1"/>
</dbReference>
<dbReference type="Gene3D" id="6.20.240.20">
    <property type="match status" value="1"/>
</dbReference>
<feature type="compositionally biased region" description="Basic and acidic residues" evidence="17">
    <location>
        <begin position="1137"/>
        <end position="1155"/>
    </location>
</feature>
<dbReference type="Gene3D" id="3.40.850.10">
    <property type="entry name" value="Kinesin motor domain"/>
    <property type="match status" value="2"/>
</dbReference>
<dbReference type="GO" id="GO:0048731">
    <property type="term" value="P:system development"/>
    <property type="evidence" value="ECO:0007669"/>
    <property type="project" value="UniProtKB-ARBA"/>
</dbReference>
<evidence type="ECO:0000256" key="10">
    <source>
        <dbReference type="ARBA" id="ARBA00022840"/>
    </source>
</evidence>
<feature type="region of interest" description="Disordered" evidence="17">
    <location>
        <begin position="1065"/>
        <end position="1162"/>
    </location>
</feature>
<dbReference type="Pfam" id="PF00063">
    <property type="entry name" value="Myosin_head"/>
    <property type="match status" value="2"/>
</dbReference>
<dbReference type="GO" id="GO:0005737">
    <property type="term" value="C:cytoplasm"/>
    <property type="evidence" value="ECO:0007669"/>
    <property type="project" value="UniProtKB-SubCell"/>
</dbReference>
<feature type="binding site" evidence="15">
    <location>
        <begin position="232"/>
        <end position="239"/>
    </location>
    <ligand>
        <name>ATP</name>
        <dbReference type="ChEBI" id="CHEBI:30616"/>
    </ligand>
</feature>
<dbReference type="Gene3D" id="3.10.20.90">
    <property type="entry name" value="Phosphatidylinositol 3-kinase Catalytic Subunit, Chain A, domain 1"/>
    <property type="match status" value="1"/>
</dbReference>
<dbReference type="PANTHER" id="PTHR46184">
    <property type="entry name" value="UNCONVENTIONAL MYOSIN-IXB-LIKE PROTEIN"/>
    <property type="match status" value="1"/>
</dbReference>
<dbReference type="GO" id="GO:0051015">
    <property type="term" value="F:actin filament binding"/>
    <property type="evidence" value="ECO:0007669"/>
    <property type="project" value="TreeGrafter"/>
</dbReference>
<dbReference type="Gene3D" id="3.30.60.20">
    <property type="match status" value="1"/>
</dbReference>
<dbReference type="Gene3D" id="1.20.120.720">
    <property type="entry name" value="Myosin VI head, motor domain, U50 subdomain"/>
    <property type="match status" value="1"/>
</dbReference>
<dbReference type="InterPro" id="IPR001609">
    <property type="entry name" value="Myosin_head_motor_dom-like"/>
</dbReference>
<feature type="compositionally biased region" description="Low complexity" evidence="17">
    <location>
        <begin position="1600"/>
        <end position="1614"/>
    </location>
</feature>
<dbReference type="InterPro" id="IPR027417">
    <property type="entry name" value="P-loop_NTPase"/>
</dbReference>
<dbReference type="SUPFAM" id="SSF57889">
    <property type="entry name" value="Cysteine-rich domain"/>
    <property type="match status" value="1"/>
</dbReference>
<evidence type="ECO:0000256" key="8">
    <source>
        <dbReference type="ARBA" id="ARBA00022771"/>
    </source>
</evidence>
<feature type="compositionally biased region" description="Low complexity" evidence="17">
    <location>
        <begin position="731"/>
        <end position="744"/>
    </location>
</feature>
<evidence type="ECO:0000259" key="19">
    <source>
        <dbReference type="PROSITE" id="PS50200"/>
    </source>
</evidence>
<evidence type="ECO:0000256" key="2">
    <source>
        <dbReference type="ARBA" id="ARBA00008314"/>
    </source>
</evidence>
<dbReference type="SMART" id="SM00015">
    <property type="entry name" value="IQ"/>
    <property type="match status" value="4"/>
</dbReference>
<dbReference type="Pfam" id="PF00788">
    <property type="entry name" value="RA"/>
    <property type="match status" value="1"/>
</dbReference>
<dbReference type="SMART" id="SM00324">
    <property type="entry name" value="RhoGAP"/>
    <property type="match status" value="1"/>
</dbReference>
<dbReference type="InterPro" id="IPR036961">
    <property type="entry name" value="Kinesin_motor_dom_sf"/>
</dbReference>
<keyword evidence="10 15" id="KW-0067">ATP-binding</keyword>
<dbReference type="GO" id="GO:0009888">
    <property type="term" value="P:tissue development"/>
    <property type="evidence" value="ECO:0007669"/>
    <property type="project" value="UniProtKB-ARBA"/>
</dbReference>